<gene>
    <name evidence="7" type="ORF">QO033_15955</name>
</gene>
<dbReference type="Proteomes" id="UP001243757">
    <property type="component" value="Unassembled WGS sequence"/>
</dbReference>
<evidence type="ECO:0000256" key="3">
    <source>
        <dbReference type="ARBA" id="ARBA00022676"/>
    </source>
</evidence>
<dbReference type="EMBL" id="JASNJD010000012">
    <property type="protein sequence ID" value="MDK3019176.1"/>
    <property type="molecule type" value="Genomic_DNA"/>
</dbReference>
<evidence type="ECO:0000256" key="5">
    <source>
        <dbReference type="ARBA" id="ARBA00023136"/>
    </source>
</evidence>
<reference evidence="7 8" key="1">
    <citation type="submission" date="2023-05" db="EMBL/GenBank/DDBJ databases">
        <title>Pseudodonghicola sp. nov.</title>
        <authorList>
            <person name="Huang J."/>
        </authorList>
    </citation>
    <scope>NUCLEOTIDE SEQUENCE [LARGE SCALE GENOMIC DNA]</scope>
    <source>
        <strain evidence="7 8">IC7</strain>
    </source>
</reference>
<keyword evidence="2" id="KW-1003">Cell membrane</keyword>
<comment type="caution">
    <text evidence="7">The sequence shown here is derived from an EMBL/GenBank/DDBJ whole genome shotgun (WGS) entry which is preliminary data.</text>
</comment>
<dbReference type="InterPro" id="IPR029044">
    <property type="entry name" value="Nucleotide-diphossugar_trans"/>
</dbReference>
<evidence type="ECO:0000313" key="7">
    <source>
        <dbReference type="EMBL" id="MDK3019176.1"/>
    </source>
</evidence>
<keyword evidence="4 7" id="KW-0808">Transferase</keyword>
<dbReference type="PANTHER" id="PTHR43646:SF2">
    <property type="entry name" value="GLYCOSYLTRANSFERASE 2-LIKE DOMAIN-CONTAINING PROTEIN"/>
    <property type="match status" value="1"/>
</dbReference>
<evidence type="ECO:0000256" key="1">
    <source>
        <dbReference type="ARBA" id="ARBA00004236"/>
    </source>
</evidence>
<evidence type="ECO:0000313" key="8">
    <source>
        <dbReference type="Proteomes" id="UP001243757"/>
    </source>
</evidence>
<evidence type="ECO:0000259" key="6">
    <source>
        <dbReference type="Pfam" id="PF00535"/>
    </source>
</evidence>
<feature type="domain" description="Glycosyltransferase 2-like" evidence="6">
    <location>
        <begin position="6"/>
        <end position="154"/>
    </location>
</feature>
<dbReference type="PANTHER" id="PTHR43646">
    <property type="entry name" value="GLYCOSYLTRANSFERASE"/>
    <property type="match status" value="1"/>
</dbReference>
<proteinExistence type="predicted"/>
<keyword evidence="3 7" id="KW-0328">Glycosyltransferase</keyword>
<dbReference type="Pfam" id="PF00535">
    <property type="entry name" value="Glycos_transf_2"/>
    <property type="match status" value="1"/>
</dbReference>
<sequence length="281" mass="30839">MSGLLSIILPAHNEALWIGDCLEAILASDPLPEGWGLETIVVPNGCQDDTAGRSRAHGADFAARGWTLQVVELAAGGKLGALNRGDDLARGAVRVYLDADVRVSPPLLRQIAGALDTDLPRYASGTPHVAQARSLATRLYSRFWERLPFVTTDAPGFGIFAMNTAGRGRWKAWPDIISDDTFARLNFAPAERERLSAFYTWPLVEGFANLVRVRRRQNIGVREIAERFPQLEANALATRPGKRRLARLALTDPAGFLVYAAVSLAVKTPLYDDHSRWARGR</sequence>
<evidence type="ECO:0000256" key="2">
    <source>
        <dbReference type="ARBA" id="ARBA00022475"/>
    </source>
</evidence>
<organism evidence="7 8">
    <name type="scientific">Pseudodonghicola flavimaris</name>
    <dbReference type="NCBI Taxonomy" id="3050036"/>
    <lineage>
        <taxon>Bacteria</taxon>
        <taxon>Pseudomonadati</taxon>
        <taxon>Pseudomonadota</taxon>
        <taxon>Alphaproteobacteria</taxon>
        <taxon>Rhodobacterales</taxon>
        <taxon>Paracoccaceae</taxon>
        <taxon>Pseudodonghicola</taxon>
    </lineage>
</organism>
<evidence type="ECO:0000256" key="4">
    <source>
        <dbReference type="ARBA" id="ARBA00022679"/>
    </source>
</evidence>
<comment type="subcellular location">
    <subcellularLocation>
        <location evidence="1">Cell membrane</location>
    </subcellularLocation>
</comment>
<protein>
    <submittedName>
        <fullName evidence="7">Glycosyltransferase</fullName>
        <ecNumber evidence="7">2.4.-.-</ecNumber>
    </submittedName>
</protein>
<dbReference type="SUPFAM" id="SSF53448">
    <property type="entry name" value="Nucleotide-diphospho-sugar transferases"/>
    <property type="match status" value="1"/>
</dbReference>
<dbReference type="Gene3D" id="3.90.550.10">
    <property type="entry name" value="Spore Coat Polysaccharide Biosynthesis Protein SpsA, Chain A"/>
    <property type="match status" value="1"/>
</dbReference>
<dbReference type="InterPro" id="IPR001173">
    <property type="entry name" value="Glyco_trans_2-like"/>
</dbReference>
<dbReference type="GO" id="GO:0016757">
    <property type="term" value="F:glycosyltransferase activity"/>
    <property type="evidence" value="ECO:0007669"/>
    <property type="project" value="UniProtKB-KW"/>
</dbReference>
<dbReference type="RefSeq" id="WP_284481979.1">
    <property type="nucleotide sequence ID" value="NZ_JASNJD010000012.1"/>
</dbReference>
<dbReference type="EC" id="2.4.-.-" evidence="7"/>
<keyword evidence="8" id="KW-1185">Reference proteome</keyword>
<accession>A0ABT7F3K2</accession>
<keyword evidence="5" id="KW-0472">Membrane</keyword>
<name>A0ABT7F3K2_9RHOB</name>